<dbReference type="Proteomes" id="UP000314294">
    <property type="component" value="Unassembled WGS sequence"/>
</dbReference>
<keyword evidence="2" id="KW-0732">Signal</keyword>
<feature type="region of interest" description="Disordered" evidence="1">
    <location>
        <begin position="26"/>
        <end position="54"/>
    </location>
</feature>
<sequence length="170" mass="19153">MPCQKVLVSYWFWVVSVFHTRIMLSPTPSARQPVPTGEKPSAYTKPPSVGSVQQQSREARSQHLIWEHGGRSHGSAANARRGYETSRDEVSTRIRIIEEKELLLWRKQLDTSCVGRPLGQWTCSQSLSLTPGSTAEPLFFRYGSFKVITPAGETRTINILNVWSLLPDAR</sequence>
<evidence type="ECO:0000256" key="2">
    <source>
        <dbReference type="SAM" id="SignalP"/>
    </source>
</evidence>
<proteinExistence type="predicted"/>
<protein>
    <submittedName>
        <fullName evidence="3">Uncharacterized protein</fullName>
    </submittedName>
</protein>
<reference evidence="3 4" key="1">
    <citation type="submission" date="2019-03" db="EMBL/GenBank/DDBJ databases">
        <title>First draft genome of Liparis tanakae, snailfish: a comprehensive survey of snailfish specific genes.</title>
        <authorList>
            <person name="Kim W."/>
            <person name="Song I."/>
            <person name="Jeong J.-H."/>
            <person name="Kim D."/>
            <person name="Kim S."/>
            <person name="Ryu S."/>
            <person name="Song J.Y."/>
            <person name="Lee S.K."/>
        </authorList>
    </citation>
    <scope>NUCLEOTIDE SEQUENCE [LARGE SCALE GENOMIC DNA]</scope>
    <source>
        <tissue evidence="3">Muscle</tissue>
    </source>
</reference>
<gene>
    <name evidence="3" type="ORF">EYF80_020703</name>
</gene>
<name>A0A4Z2HTZ2_9TELE</name>
<feature type="signal peptide" evidence="2">
    <location>
        <begin position="1"/>
        <end position="17"/>
    </location>
</feature>
<dbReference type="AlphaFoldDB" id="A0A4Z2HTZ2"/>
<feature type="chain" id="PRO_5021299553" evidence="2">
    <location>
        <begin position="18"/>
        <end position="170"/>
    </location>
</feature>
<organism evidence="3 4">
    <name type="scientific">Liparis tanakae</name>
    <name type="common">Tanaka's snailfish</name>
    <dbReference type="NCBI Taxonomy" id="230148"/>
    <lineage>
        <taxon>Eukaryota</taxon>
        <taxon>Metazoa</taxon>
        <taxon>Chordata</taxon>
        <taxon>Craniata</taxon>
        <taxon>Vertebrata</taxon>
        <taxon>Euteleostomi</taxon>
        <taxon>Actinopterygii</taxon>
        <taxon>Neopterygii</taxon>
        <taxon>Teleostei</taxon>
        <taxon>Neoteleostei</taxon>
        <taxon>Acanthomorphata</taxon>
        <taxon>Eupercaria</taxon>
        <taxon>Perciformes</taxon>
        <taxon>Cottioidei</taxon>
        <taxon>Cottales</taxon>
        <taxon>Liparidae</taxon>
        <taxon>Liparis</taxon>
    </lineage>
</organism>
<evidence type="ECO:0000313" key="3">
    <source>
        <dbReference type="EMBL" id="TNN69120.1"/>
    </source>
</evidence>
<accession>A0A4Z2HTZ2</accession>
<evidence type="ECO:0000313" key="4">
    <source>
        <dbReference type="Proteomes" id="UP000314294"/>
    </source>
</evidence>
<keyword evidence="4" id="KW-1185">Reference proteome</keyword>
<evidence type="ECO:0000256" key="1">
    <source>
        <dbReference type="SAM" id="MobiDB-lite"/>
    </source>
</evidence>
<comment type="caution">
    <text evidence="3">The sequence shown here is derived from an EMBL/GenBank/DDBJ whole genome shotgun (WGS) entry which is preliminary data.</text>
</comment>
<dbReference type="EMBL" id="SRLO01000180">
    <property type="protein sequence ID" value="TNN69120.1"/>
    <property type="molecule type" value="Genomic_DNA"/>
</dbReference>